<evidence type="ECO:0000256" key="3">
    <source>
        <dbReference type="ARBA" id="ARBA00005446"/>
    </source>
</evidence>
<dbReference type="InterPro" id="IPR006293">
    <property type="entry name" value="DNA_helicase_ATP-dep_RecQ_bac"/>
</dbReference>
<gene>
    <name evidence="20" type="primary">recQ</name>
    <name evidence="20" type="ORF">ACFP1M_11995</name>
</gene>
<comment type="catalytic activity">
    <reaction evidence="15">
        <text>Couples ATP hydrolysis with the unwinding of duplex DNA by translocating in the 3'-5' direction.</text>
        <dbReference type="EC" id="5.6.2.4"/>
    </reaction>
</comment>
<dbReference type="PROSITE" id="PS50967">
    <property type="entry name" value="HRDC"/>
    <property type="match status" value="1"/>
</dbReference>
<comment type="cofactor">
    <cofactor evidence="2">
        <name>Zn(2+)</name>
        <dbReference type="ChEBI" id="CHEBI:29105"/>
    </cofactor>
</comment>
<dbReference type="InterPro" id="IPR001650">
    <property type="entry name" value="Helicase_C-like"/>
</dbReference>
<keyword evidence="8 20" id="KW-0347">Helicase</keyword>
<dbReference type="NCBIfam" id="TIGR01389">
    <property type="entry name" value="recQ"/>
    <property type="match status" value="1"/>
</dbReference>
<dbReference type="InterPro" id="IPR027417">
    <property type="entry name" value="P-loop_NTPase"/>
</dbReference>
<dbReference type="InterPro" id="IPR036390">
    <property type="entry name" value="WH_DNA-bd_sf"/>
</dbReference>
<dbReference type="Proteomes" id="UP001596258">
    <property type="component" value="Unassembled WGS sequence"/>
</dbReference>
<keyword evidence="7" id="KW-0378">Hydrolase</keyword>
<evidence type="ECO:0000256" key="11">
    <source>
        <dbReference type="ARBA" id="ARBA00023125"/>
    </source>
</evidence>
<dbReference type="InterPro" id="IPR036388">
    <property type="entry name" value="WH-like_DNA-bd_sf"/>
</dbReference>
<keyword evidence="6" id="KW-0227">DNA damage</keyword>
<dbReference type="EMBL" id="JBHSSO010000071">
    <property type="protein sequence ID" value="MFC6290897.1"/>
    <property type="molecule type" value="Genomic_DNA"/>
</dbReference>
<keyword evidence="13" id="KW-0234">DNA repair</keyword>
<keyword evidence="10" id="KW-0067">ATP-binding</keyword>
<dbReference type="SMART" id="SM00490">
    <property type="entry name" value="HELICc"/>
    <property type="match status" value="1"/>
</dbReference>
<evidence type="ECO:0000256" key="14">
    <source>
        <dbReference type="ARBA" id="ARBA00023235"/>
    </source>
</evidence>
<name>A0ABW1UE69_9LACO</name>
<comment type="cofactor">
    <cofactor evidence="1">
        <name>Mg(2+)</name>
        <dbReference type="ChEBI" id="CHEBI:18420"/>
    </cofactor>
</comment>
<dbReference type="SMART" id="SM00487">
    <property type="entry name" value="DEXDc"/>
    <property type="match status" value="1"/>
</dbReference>
<evidence type="ECO:0000313" key="20">
    <source>
        <dbReference type="EMBL" id="MFC6290897.1"/>
    </source>
</evidence>
<evidence type="ECO:0000313" key="21">
    <source>
        <dbReference type="Proteomes" id="UP001596258"/>
    </source>
</evidence>
<evidence type="ECO:0000256" key="15">
    <source>
        <dbReference type="ARBA" id="ARBA00034617"/>
    </source>
</evidence>
<evidence type="ECO:0000256" key="7">
    <source>
        <dbReference type="ARBA" id="ARBA00022801"/>
    </source>
</evidence>
<evidence type="ECO:0000256" key="2">
    <source>
        <dbReference type="ARBA" id="ARBA00001947"/>
    </source>
</evidence>
<reference evidence="21" key="1">
    <citation type="journal article" date="2019" name="Int. J. Syst. Evol. Microbiol.">
        <title>The Global Catalogue of Microorganisms (GCM) 10K type strain sequencing project: providing services to taxonomists for standard genome sequencing and annotation.</title>
        <authorList>
            <consortium name="The Broad Institute Genomics Platform"/>
            <consortium name="The Broad Institute Genome Sequencing Center for Infectious Disease"/>
            <person name="Wu L."/>
            <person name="Ma J."/>
        </authorList>
    </citation>
    <scope>NUCLEOTIDE SEQUENCE [LARGE SCALE GENOMIC DNA]</scope>
    <source>
        <strain evidence="21">CCM 8893</strain>
    </source>
</reference>
<dbReference type="PANTHER" id="PTHR13710:SF105">
    <property type="entry name" value="ATP-DEPENDENT DNA HELICASE Q1"/>
    <property type="match status" value="1"/>
</dbReference>
<evidence type="ECO:0000256" key="10">
    <source>
        <dbReference type="ARBA" id="ARBA00022840"/>
    </source>
</evidence>
<dbReference type="EC" id="5.6.2.4" evidence="16"/>
<feature type="domain" description="HRDC" evidence="17">
    <location>
        <begin position="514"/>
        <end position="594"/>
    </location>
</feature>
<dbReference type="PROSITE" id="PS51194">
    <property type="entry name" value="HELICASE_CTER"/>
    <property type="match status" value="1"/>
</dbReference>
<organism evidence="20 21">
    <name type="scientific">Levilactobacillus angrenensis</name>
    <dbReference type="NCBI Taxonomy" id="2486020"/>
    <lineage>
        <taxon>Bacteria</taxon>
        <taxon>Bacillati</taxon>
        <taxon>Bacillota</taxon>
        <taxon>Bacilli</taxon>
        <taxon>Lactobacillales</taxon>
        <taxon>Lactobacillaceae</taxon>
        <taxon>Levilactobacillus</taxon>
    </lineage>
</organism>
<evidence type="ECO:0000256" key="5">
    <source>
        <dbReference type="ARBA" id="ARBA00022741"/>
    </source>
</evidence>
<dbReference type="CDD" id="cd17920">
    <property type="entry name" value="DEXHc_RecQ"/>
    <property type="match status" value="1"/>
</dbReference>
<dbReference type="InterPro" id="IPR004589">
    <property type="entry name" value="DNA_helicase_ATP-dep_RecQ"/>
</dbReference>
<evidence type="ECO:0000256" key="16">
    <source>
        <dbReference type="NCBIfam" id="TIGR01389"/>
    </source>
</evidence>
<dbReference type="PANTHER" id="PTHR13710">
    <property type="entry name" value="DNA HELICASE RECQ FAMILY MEMBER"/>
    <property type="match status" value="1"/>
</dbReference>
<dbReference type="PROSITE" id="PS51192">
    <property type="entry name" value="HELICASE_ATP_BIND_1"/>
    <property type="match status" value="1"/>
</dbReference>
<evidence type="ECO:0000256" key="9">
    <source>
        <dbReference type="ARBA" id="ARBA00022833"/>
    </source>
</evidence>
<evidence type="ECO:0000256" key="1">
    <source>
        <dbReference type="ARBA" id="ARBA00001946"/>
    </source>
</evidence>
<proteinExistence type="inferred from homology"/>
<feature type="domain" description="Helicase ATP-binding" evidence="18">
    <location>
        <begin position="27"/>
        <end position="196"/>
    </location>
</feature>
<dbReference type="Pfam" id="PF00271">
    <property type="entry name" value="Helicase_C"/>
    <property type="match status" value="1"/>
</dbReference>
<evidence type="ECO:0000259" key="17">
    <source>
        <dbReference type="PROSITE" id="PS50967"/>
    </source>
</evidence>
<dbReference type="InterPro" id="IPR018982">
    <property type="entry name" value="RQC_domain"/>
</dbReference>
<dbReference type="Pfam" id="PF00270">
    <property type="entry name" value="DEAD"/>
    <property type="match status" value="1"/>
</dbReference>
<keyword evidence="14" id="KW-0413">Isomerase</keyword>
<keyword evidence="4" id="KW-0479">Metal-binding</keyword>
<dbReference type="SUPFAM" id="SSF47819">
    <property type="entry name" value="HRDC-like"/>
    <property type="match status" value="1"/>
</dbReference>
<dbReference type="GO" id="GO:0004386">
    <property type="term" value="F:helicase activity"/>
    <property type="evidence" value="ECO:0007669"/>
    <property type="project" value="UniProtKB-KW"/>
</dbReference>
<keyword evidence="11" id="KW-0238">DNA-binding</keyword>
<dbReference type="RefSeq" id="WP_125574937.1">
    <property type="nucleotide sequence ID" value="NZ_JBHSSO010000071.1"/>
</dbReference>
<dbReference type="Gene3D" id="1.10.150.80">
    <property type="entry name" value="HRDC domain"/>
    <property type="match status" value="1"/>
</dbReference>
<dbReference type="InterPro" id="IPR014001">
    <property type="entry name" value="Helicase_ATP-bd"/>
</dbReference>
<dbReference type="InterPro" id="IPR010997">
    <property type="entry name" value="HRDC-like_sf"/>
</dbReference>
<keyword evidence="9" id="KW-0862">Zinc</keyword>
<dbReference type="InterPro" id="IPR044876">
    <property type="entry name" value="HRDC_dom_sf"/>
</dbReference>
<keyword evidence="12" id="KW-0233">DNA recombination</keyword>
<dbReference type="Gene3D" id="1.10.10.10">
    <property type="entry name" value="Winged helix-like DNA-binding domain superfamily/Winged helix DNA-binding domain"/>
    <property type="match status" value="1"/>
</dbReference>
<dbReference type="Pfam" id="PF16124">
    <property type="entry name" value="RecQ_Zn_bind"/>
    <property type="match status" value="1"/>
</dbReference>
<sequence length="598" mass="66491">MDLTAAQQVLKQVFGYDEFRPGQQAVIEHVLAGDNSLAIMPTGGGKSLCYQIPAMLFDGITVVVSPLISLMKDQVDALNDSGIPATFINSSLEWPDIQERLAALHNGEYKLLYIAPERLDSAAFIQSLARLPIDLLAVDEAHCISQWGHDFRPSYLALSTAIEQLPTHPQVLALTATATAQVATDIRQQLNIDAANEVNTGFARDNLNLTVVKDQDTDRYILDYLRVNAGEAGIIYASTRKEVDRVTKLLQRHHVDVAPYHAGLAEEVRRQNQEDFLYDRVQVMVATNAFGMGIDKSNVRFVIHAQVPGTLEAYYQEAGRAGRDGLPSEAILLYRASDLQIQRFFIDQSEMDEEHRQRAYKKLQVMNRYANTQGCLQQFILHYFGEESAPCGRCSNCLDDREAQDVTTDAQKILSCVIRLRSRYGKAVVAQVLTGAYNQRVLEQHLDEVATYGIMRGQRQKAVGELIDFLTAAGYLASVGGQYPTLKVTVAGGAVLKGETQVFRKMARQVKRLAPEDDELFAELRALRRELAEAIGKPPFVIFSDKTLHAICEALPVDNQSFLDVKGVGQSKLDKYGEDFMAIIRKYVAQKKQGESAS</sequence>
<keyword evidence="5" id="KW-0547">Nucleotide-binding</keyword>
<dbReference type="SUPFAM" id="SSF52540">
    <property type="entry name" value="P-loop containing nucleoside triphosphate hydrolases"/>
    <property type="match status" value="1"/>
</dbReference>
<evidence type="ECO:0000259" key="18">
    <source>
        <dbReference type="PROSITE" id="PS51192"/>
    </source>
</evidence>
<dbReference type="Pfam" id="PF00570">
    <property type="entry name" value="HRDC"/>
    <property type="match status" value="1"/>
</dbReference>
<dbReference type="Gene3D" id="3.40.50.300">
    <property type="entry name" value="P-loop containing nucleotide triphosphate hydrolases"/>
    <property type="match status" value="2"/>
</dbReference>
<dbReference type="SMART" id="SM00341">
    <property type="entry name" value="HRDC"/>
    <property type="match status" value="1"/>
</dbReference>
<comment type="similarity">
    <text evidence="3">Belongs to the helicase family. RecQ subfamily.</text>
</comment>
<dbReference type="NCBIfam" id="TIGR00614">
    <property type="entry name" value="recQ_fam"/>
    <property type="match status" value="1"/>
</dbReference>
<feature type="domain" description="Helicase C-terminal" evidence="19">
    <location>
        <begin position="216"/>
        <end position="367"/>
    </location>
</feature>
<protein>
    <recommendedName>
        <fullName evidence="16">DNA helicase RecQ</fullName>
        <ecNumber evidence="16">5.6.2.4</ecNumber>
    </recommendedName>
</protein>
<evidence type="ECO:0000256" key="13">
    <source>
        <dbReference type="ARBA" id="ARBA00023204"/>
    </source>
</evidence>
<dbReference type="InterPro" id="IPR032284">
    <property type="entry name" value="RecQ_Zn-bd"/>
</dbReference>
<dbReference type="Pfam" id="PF09382">
    <property type="entry name" value="RQC"/>
    <property type="match status" value="1"/>
</dbReference>
<keyword evidence="21" id="KW-1185">Reference proteome</keyword>
<dbReference type="InterPro" id="IPR011545">
    <property type="entry name" value="DEAD/DEAH_box_helicase_dom"/>
</dbReference>
<dbReference type="SUPFAM" id="SSF46785">
    <property type="entry name" value="Winged helix' DNA-binding domain"/>
    <property type="match status" value="1"/>
</dbReference>
<evidence type="ECO:0000259" key="19">
    <source>
        <dbReference type="PROSITE" id="PS51194"/>
    </source>
</evidence>
<accession>A0ABW1UE69</accession>
<dbReference type="SMART" id="SM00956">
    <property type="entry name" value="RQC"/>
    <property type="match status" value="1"/>
</dbReference>
<evidence type="ECO:0000256" key="8">
    <source>
        <dbReference type="ARBA" id="ARBA00022806"/>
    </source>
</evidence>
<evidence type="ECO:0000256" key="12">
    <source>
        <dbReference type="ARBA" id="ARBA00023172"/>
    </source>
</evidence>
<comment type="caution">
    <text evidence="20">The sequence shown here is derived from an EMBL/GenBank/DDBJ whole genome shotgun (WGS) entry which is preliminary data.</text>
</comment>
<evidence type="ECO:0000256" key="4">
    <source>
        <dbReference type="ARBA" id="ARBA00022723"/>
    </source>
</evidence>
<evidence type="ECO:0000256" key="6">
    <source>
        <dbReference type="ARBA" id="ARBA00022763"/>
    </source>
</evidence>
<dbReference type="CDD" id="cd18794">
    <property type="entry name" value="SF2_C_RecQ"/>
    <property type="match status" value="1"/>
</dbReference>
<dbReference type="InterPro" id="IPR002121">
    <property type="entry name" value="HRDC_dom"/>
</dbReference>